<protein>
    <submittedName>
        <fullName evidence="2">Uncharacterized protein</fullName>
    </submittedName>
</protein>
<keyword evidence="1" id="KW-0812">Transmembrane</keyword>
<keyword evidence="1" id="KW-0472">Membrane</keyword>
<dbReference type="RefSeq" id="WP_045075007.1">
    <property type="nucleotide sequence ID" value="NZ_CP011005.1"/>
</dbReference>
<dbReference type="Proteomes" id="UP000061839">
    <property type="component" value="Chromosome"/>
</dbReference>
<dbReference type="HOGENOM" id="CLU_1999178_0_0_11"/>
<evidence type="ECO:0000256" key="1">
    <source>
        <dbReference type="SAM" id="Phobius"/>
    </source>
</evidence>
<evidence type="ECO:0000313" key="3">
    <source>
        <dbReference type="Proteomes" id="UP000061839"/>
    </source>
</evidence>
<reference evidence="2 3" key="1">
    <citation type="journal article" date="2015" name="Genome Announc.">
        <title>Complete Genome Sequencing of Protease-Producing Novel Arthrobacter sp. Strain IHBB 11108 Using PacBio Single-Molecule Real-Time Sequencing Technology.</title>
        <authorList>
            <person name="Kiran S."/>
            <person name="Swarnkar M.K."/>
            <person name="Pal M."/>
            <person name="Thakur R."/>
            <person name="Tewari R."/>
            <person name="Singh A.K."/>
            <person name="Gulati A."/>
        </authorList>
    </citation>
    <scope>NUCLEOTIDE SEQUENCE [LARGE SCALE GENOMIC DNA]</scope>
    <source>
        <strain evidence="2 3">IHBB 11108</strain>
    </source>
</reference>
<sequence>MTARRKPWTDTGWLGIALILLGLAFLGLLWVGISTFDFDPDDFGAAYYLEEVPKRQWSTAIAVSLAVLAVLAALIAALKKPRRSMTSLLALLLLIPIGCVLYLSLWLGLDGINHAADLSQLLRK</sequence>
<feature type="transmembrane region" description="Helical" evidence="1">
    <location>
        <begin position="88"/>
        <end position="109"/>
    </location>
</feature>
<dbReference type="STRING" id="1618207.UM93_08565"/>
<dbReference type="PATRIC" id="fig|1618207.4.peg.1734"/>
<dbReference type="AlphaFoldDB" id="A0A0D4BZJ0"/>
<evidence type="ECO:0000313" key="2">
    <source>
        <dbReference type="EMBL" id="AJT41550.1"/>
    </source>
</evidence>
<dbReference type="KEGG" id="ari:UM93_08565"/>
<name>A0A0D4BZJ0_9MICC</name>
<proteinExistence type="predicted"/>
<keyword evidence="3" id="KW-1185">Reference proteome</keyword>
<feature type="transmembrane region" description="Helical" evidence="1">
    <location>
        <begin position="57"/>
        <end position="76"/>
    </location>
</feature>
<dbReference type="EMBL" id="CP011005">
    <property type="protein sequence ID" value="AJT41550.1"/>
    <property type="molecule type" value="Genomic_DNA"/>
</dbReference>
<accession>A0A0D4BZJ0</accession>
<organism evidence="2 3">
    <name type="scientific">Psychromicrobium lacuslunae</name>
    <dbReference type="NCBI Taxonomy" id="1618207"/>
    <lineage>
        <taxon>Bacteria</taxon>
        <taxon>Bacillati</taxon>
        <taxon>Actinomycetota</taxon>
        <taxon>Actinomycetes</taxon>
        <taxon>Micrococcales</taxon>
        <taxon>Micrococcaceae</taxon>
        <taxon>Psychromicrobium</taxon>
    </lineage>
</organism>
<keyword evidence="1" id="KW-1133">Transmembrane helix</keyword>
<gene>
    <name evidence="2" type="ORF">UM93_08565</name>
</gene>
<feature type="transmembrane region" description="Helical" evidence="1">
    <location>
        <begin position="12"/>
        <end position="33"/>
    </location>
</feature>